<feature type="compositionally biased region" description="Basic and acidic residues" evidence="1">
    <location>
        <begin position="91"/>
        <end position="104"/>
    </location>
</feature>
<evidence type="ECO:0000313" key="4">
    <source>
        <dbReference type="Proteomes" id="UP001168821"/>
    </source>
</evidence>
<evidence type="ECO:0000313" key="2">
    <source>
        <dbReference type="EMBL" id="KAJ3643954.1"/>
    </source>
</evidence>
<proteinExistence type="predicted"/>
<accession>A0AA38HUQ9</accession>
<keyword evidence="4" id="KW-1185">Reference proteome</keyword>
<feature type="compositionally biased region" description="Basic and acidic residues" evidence="1">
    <location>
        <begin position="213"/>
        <end position="231"/>
    </location>
</feature>
<feature type="region of interest" description="Disordered" evidence="1">
    <location>
        <begin position="213"/>
        <end position="249"/>
    </location>
</feature>
<name>A0AA38HUQ9_9CUCU</name>
<protein>
    <submittedName>
        <fullName evidence="2">Uncharacterized protein</fullName>
    </submittedName>
</protein>
<feature type="compositionally biased region" description="Basic residues" evidence="1">
    <location>
        <begin position="160"/>
        <end position="175"/>
    </location>
</feature>
<comment type="caution">
    <text evidence="2">The sequence shown here is derived from an EMBL/GenBank/DDBJ whole genome shotgun (WGS) entry which is preliminary data.</text>
</comment>
<dbReference type="EMBL" id="JALNTZ010000008">
    <property type="protein sequence ID" value="KAJ3643954.1"/>
    <property type="molecule type" value="Genomic_DNA"/>
</dbReference>
<feature type="compositionally biased region" description="Acidic residues" evidence="1">
    <location>
        <begin position="232"/>
        <end position="241"/>
    </location>
</feature>
<feature type="region of interest" description="Disordered" evidence="1">
    <location>
        <begin position="1"/>
        <end position="33"/>
    </location>
</feature>
<reference evidence="2" key="1">
    <citation type="journal article" date="2023" name="G3 (Bethesda)">
        <title>Whole genome assemblies of Zophobas morio and Tenebrio molitor.</title>
        <authorList>
            <person name="Kaur S."/>
            <person name="Stinson S.A."/>
            <person name="diCenzo G.C."/>
        </authorList>
    </citation>
    <scope>NUCLEOTIDE SEQUENCE</scope>
    <source>
        <strain evidence="2">QUZm001</strain>
    </source>
</reference>
<evidence type="ECO:0000256" key="1">
    <source>
        <dbReference type="SAM" id="MobiDB-lite"/>
    </source>
</evidence>
<feature type="region of interest" description="Disordered" evidence="1">
    <location>
        <begin position="150"/>
        <end position="175"/>
    </location>
</feature>
<feature type="region of interest" description="Disordered" evidence="1">
    <location>
        <begin position="86"/>
        <end position="111"/>
    </location>
</feature>
<organism evidence="2 4">
    <name type="scientific">Zophobas morio</name>
    <dbReference type="NCBI Taxonomy" id="2755281"/>
    <lineage>
        <taxon>Eukaryota</taxon>
        <taxon>Metazoa</taxon>
        <taxon>Ecdysozoa</taxon>
        <taxon>Arthropoda</taxon>
        <taxon>Hexapoda</taxon>
        <taxon>Insecta</taxon>
        <taxon>Pterygota</taxon>
        <taxon>Neoptera</taxon>
        <taxon>Endopterygota</taxon>
        <taxon>Coleoptera</taxon>
        <taxon>Polyphaga</taxon>
        <taxon>Cucujiformia</taxon>
        <taxon>Tenebrionidae</taxon>
        <taxon>Zophobas</taxon>
    </lineage>
</organism>
<dbReference type="Proteomes" id="UP001168821">
    <property type="component" value="Unassembled WGS sequence"/>
</dbReference>
<evidence type="ECO:0000313" key="3">
    <source>
        <dbReference type="EMBL" id="KAJ3659479.1"/>
    </source>
</evidence>
<dbReference type="AlphaFoldDB" id="A0AA38HUQ9"/>
<dbReference type="EMBL" id="JALNTZ010000003">
    <property type="protein sequence ID" value="KAJ3659479.1"/>
    <property type="molecule type" value="Genomic_DNA"/>
</dbReference>
<sequence>MTDKEQQNPPHHQRRQVPTNRARPSHSRIYQHLGVRDLREIIDRKRQERGQINECGVPPSDPSYNYLKDPLRESAEQNVQELRQTFPRKPKNNDNFKRDREHHKGQTTSQVKYNDIKNPLNIKVEFSTSTGEHVYKLDESLVLPTIKHVPDHRPVQNRSFRGRGRGRGRGPRSYHTRTIRNNRWQNESVSGKVTNAEGITPISITTEENWDDEVTKTRDISEQESQECKEYDDVEGQEEPQSELKIQQVNDDENVVLQKGIENLTMNESETLQVPCKNEECTSESI</sequence>
<gene>
    <name evidence="3" type="ORF">Zmor_011167</name>
    <name evidence="2" type="ORF">Zmor_026634</name>
</gene>